<organism evidence="1">
    <name type="scientific">Salmonella enterica subsp. salamae</name>
    <dbReference type="NCBI Taxonomy" id="59202"/>
    <lineage>
        <taxon>Bacteria</taxon>
        <taxon>Pseudomonadati</taxon>
        <taxon>Pseudomonadota</taxon>
        <taxon>Gammaproteobacteria</taxon>
        <taxon>Enterobacterales</taxon>
        <taxon>Enterobacteriaceae</taxon>
        <taxon>Salmonella</taxon>
    </lineage>
</organism>
<dbReference type="EMBL" id="AAIIOQ010000002">
    <property type="protein sequence ID" value="ECE6358683.1"/>
    <property type="molecule type" value="Genomic_DNA"/>
</dbReference>
<dbReference type="Proteomes" id="UP000839852">
    <property type="component" value="Unassembled WGS sequence"/>
</dbReference>
<proteinExistence type="predicted"/>
<accession>A0A5Y2LLU4</accession>
<comment type="caution">
    <text evidence="1">The sequence shown here is derived from an EMBL/GenBank/DDBJ whole genome shotgun (WGS) entry which is preliminary data.</text>
</comment>
<protein>
    <submittedName>
        <fullName evidence="1">Uncharacterized protein</fullName>
    </submittedName>
</protein>
<gene>
    <name evidence="1" type="ORF">DPA05_02995</name>
</gene>
<name>A0A5Y2LLU4_SALER</name>
<dbReference type="AlphaFoldDB" id="A0A5Y2LLU4"/>
<sequence length="62" mass="7201">MLSITRTSDIENGFVLFHLWILNQKASLSLKNISLLLSSLFLLEEYSTIYISIRIKIYPILL</sequence>
<evidence type="ECO:0000313" key="1">
    <source>
        <dbReference type="EMBL" id="ECE6358683.1"/>
    </source>
</evidence>
<reference evidence="1" key="1">
    <citation type="submission" date="2018-06" db="EMBL/GenBank/DDBJ databases">
        <authorList>
            <person name="Ashton P.M."/>
            <person name="Dallman T."/>
            <person name="Nair S."/>
            <person name="De Pinna E."/>
            <person name="Peters T."/>
            <person name="Grant K."/>
        </authorList>
    </citation>
    <scope>NUCLEOTIDE SEQUENCE [LARGE SCALE GENOMIC DNA]</scope>
    <source>
        <strain evidence="1">319688</strain>
    </source>
</reference>